<dbReference type="InterPro" id="IPR000523">
    <property type="entry name" value="Mg_chelatse_chII-like_cat_dom"/>
</dbReference>
<evidence type="ECO:0000313" key="4">
    <source>
        <dbReference type="Proteomes" id="UP000005850"/>
    </source>
</evidence>
<dbReference type="InterPro" id="IPR045006">
    <property type="entry name" value="CHLI-like"/>
</dbReference>
<evidence type="ECO:0000256" key="1">
    <source>
        <dbReference type="ARBA" id="ARBA00006354"/>
    </source>
</evidence>
<dbReference type="PANTHER" id="PTHR32039">
    <property type="entry name" value="MAGNESIUM-CHELATASE SUBUNIT CHLI"/>
    <property type="match status" value="1"/>
</dbReference>
<dbReference type="GO" id="GO:0005524">
    <property type="term" value="F:ATP binding"/>
    <property type="evidence" value="ECO:0007669"/>
    <property type="project" value="InterPro"/>
</dbReference>
<keyword evidence="4" id="KW-1185">Reference proteome</keyword>
<dbReference type="InterPro" id="IPR025158">
    <property type="entry name" value="Mg_chelat-rel_C"/>
</dbReference>
<dbReference type="InterPro" id="IPR020568">
    <property type="entry name" value="Ribosomal_Su5_D2-typ_SF"/>
</dbReference>
<dbReference type="eggNOG" id="COG0606">
    <property type="taxonomic scope" value="Bacteria"/>
</dbReference>
<reference evidence="3 4" key="1">
    <citation type="journal article" date="2011" name="J. Bacteriol.">
        <title>Genome sequence of Brevibacillus laterosporus LMG 15441, a pathogen of invertebrates.</title>
        <authorList>
            <person name="Djukic M."/>
            <person name="Poehlein A."/>
            <person name="Thurmer A."/>
            <person name="Daniel R."/>
        </authorList>
    </citation>
    <scope>NUCLEOTIDE SEQUENCE [LARGE SCALE GENOMIC DNA]</scope>
    <source>
        <strain evidence="3 4">LMG 15441</strain>
    </source>
</reference>
<proteinExistence type="inferred from homology"/>
<dbReference type="KEGG" id="blr:BRLA_c033220"/>
<dbReference type="AlphaFoldDB" id="A0A075R718"/>
<dbReference type="SUPFAM" id="SSF52540">
    <property type="entry name" value="P-loop containing nucleoside triphosphate hydrolases"/>
    <property type="match status" value="1"/>
</dbReference>
<dbReference type="Pfam" id="PF13335">
    <property type="entry name" value="Mg_chelatase_C"/>
    <property type="match status" value="1"/>
</dbReference>
<dbReference type="InterPro" id="IPR004482">
    <property type="entry name" value="Mg_chelat-rel"/>
</dbReference>
<feature type="domain" description="AAA+ ATPase" evidence="2">
    <location>
        <begin position="226"/>
        <end position="410"/>
    </location>
</feature>
<dbReference type="Gene3D" id="3.40.50.300">
    <property type="entry name" value="P-loop containing nucleotide triphosphate hydrolases"/>
    <property type="match status" value="1"/>
</dbReference>
<dbReference type="SUPFAM" id="SSF54211">
    <property type="entry name" value="Ribosomal protein S5 domain 2-like"/>
    <property type="match status" value="1"/>
</dbReference>
<accession>A0A075R718</accession>
<dbReference type="Gene3D" id="3.30.230.10">
    <property type="match status" value="1"/>
</dbReference>
<dbReference type="STRING" id="1042163.BRLA_c033220"/>
<name>A0A075R718_BRELA</name>
<dbReference type="SMART" id="SM00382">
    <property type="entry name" value="AAA"/>
    <property type="match status" value="1"/>
</dbReference>
<dbReference type="InterPro" id="IPR014721">
    <property type="entry name" value="Ribsml_uS5_D2-typ_fold_subgr"/>
</dbReference>
<evidence type="ECO:0000259" key="2">
    <source>
        <dbReference type="SMART" id="SM00382"/>
    </source>
</evidence>
<protein>
    <submittedName>
        <fullName evidence="3">Competence protein ComM</fullName>
    </submittedName>
</protein>
<dbReference type="Proteomes" id="UP000005850">
    <property type="component" value="Chromosome"/>
</dbReference>
<sequence length="525" mass="57585">MYAKIYSATIHGIDGMLVTVEVDISNGLPHFEVVGLGGSAVKEARDRVRAALRNSGFDFPMQRITVNLAPADMRKEGSVFDLAIAFGILLASKQIEMTSAIPLIIGELALDGSLRPIPGVLPMLLEAQQRGFKRVILPIANQAEAKLVPLEILPVPHLRTAVEANKEKEWVHVSDPTASHLDCTNSSPIELKTESRHPPDAIPTYDFADVMGQHFVKRGLEVAAAGFHNVMLVGPPGSGKTLLANCFPTIMPKMTQEESFEVTKIYSIAGLTTRHGLIETRPLRAPHHTITQAALAGGGSQIPRPGECSLAHGGILFLDEMPEFPRGVLEVLRQPLEKGHITISRAKQAYLYPARFLLIGSMNPCPCGYYGSKDQNVCRCSPLQVLKYRSKISGPLLDRIDIHLEVPRVSVEQLTKREGEENSASILTRVEMARSIQRQRYRQNKRSSFNSSMTGQDLRAYCSLDKGGQELMSIAFNQLGLSARGYDRIVKVARTIADLDGSENIKTSHVAEAIQYRSLDKAVLA</sequence>
<dbReference type="Pfam" id="PF13541">
    <property type="entry name" value="ChlI"/>
    <property type="match status" value="1"/>
</dbReference>
<dbReference type="HOGENOM" id="CLU_026145_1_0_9"/>
<dbReference type="NCBIfam" id="TIGR00368">
    <property type="entry name" value="YifB family Mg chelatase-like AAA ATPase"/>
    <property type="match status" value="1"/>
</dbReference>
<dbReference type="EMBL" id="CP007806">
    <property type="protein sequence ID" value="AIG27634.1"/>
    <property type="molecule type" value="Genomic_DNA"/>
</dbReference>
<dbReference type="RefSeq" id="WP_003336888.1">
    <property type="nucleotide sequence ID" value="NZ_CP007806.1"/>
</dbReference>
<dbReference type="Pfam" id="PF01078">
    <property type="entry name" value="Mg_chelatase"/>
    <property type="match status" value="1"/>
</dbReference>
<dbReference type="PANTHER" id="PTHR32039:SF7">
    <property type="entry name" value="COMPETENCE PROTEIN COMM"/>
    <property type="match status" value="1"/>
</dbReference>
<organism evidence="3 4">
    <name type="scientific">Brevibacillus laterosporus LMG 15441</name>
    <dbReference type="NCBI Taxonomy" id="1042163"/>
    <lineage>
        <taxon>Bacteria</taxon>
        <taxon>Bacillati</taxon>
        <taxon>Bacillota</taxon>
        <taxon>Bacilli</taxon>
        <taxon>Bacillales</taxon>
        <taxon>Paenibacillaceae</taxon>
        <taxon>Brevibacillus</taxon>
    </lineage>
</organism>
<gene>
    <name evidence="3" type="primary">comM</name>
    <name evidence="3" type="ORF">BRLA_c033220</name>
</gene>
<evidence type="ECO:0000313" key="3">
    <source>
        <dbReference type="EMBL" id="AIG27634.1"/>
    </source>
</evidence>
<dbReference type="InterPro" id="IPR003593">
    <property type="entry name" value="AAA+_ATPase"/>
</dbReference>
<dbReference type="InterPro" id="IPR027417">
    <property type="entry name" value="P-loop_NTPase"/>
</dbReference>
<comment type="similarity">
    <text evidence="1">Belongs to the Mg-chelatase subunits D/I family. ComM subfamily.</text>
</comment>